<keyword evidence="4" id="KW-0472">Membrane</keyword>
<dbReference type="AlphaFoldDB" id="A0A381TBM6"/>
<evidence type="ECO:0000256" key="6">
    <source>
        <dbReference type="ARBA" id="ARBA00023180"/>
    </source>
</evidence>
<dbReference type="InterPro" id="IPR001638">
    <property type="entry name" value="Solute-binding_3/MltF_N"/>
</dbReference>
<evidence type="ECO:0000256" key="2">
    <source>
        <dbReference type="ARBA" id="ARBA00022692"/>
    </source>
</evidence>
<dbReference type="EMBL" id="UINC01004247">
    <property type="protein sequence ID" value="SVA12931.1"/>
    <property type="molecule type" value="Genomic_DNA"/>
</dbReference>
<evidence type="ECO:0000256" key="3">
    <source>
        <dbReference type="ARBA" id="ARBA00022989"/>
    </source>
</evidence>
<reference evidence="8" key="1">
    <citation type="submission" date="2018-05" db="EMBL/GenBank/DDBJ databases">
        <authorList>
            <person name="Lanie J.A."/>
            <person name="Ng W.-L."/>
            <person name="Kazmierczak K.M."/>
            <person name="Andrzejewski T.M."/>
            <person name="Davidsen T.M."/>
            <person name="Wayne K.J."/>
            <person name="Tettelin H."/>
            <person name="Glass J.I."/>
            <person name="Rusch D."/>
            <person name="Podicherti R."/>
            <person name="Tsui H.-C.T."/>
            <person name="Winkler M.E."/>
        </authorList>
    </citation>
    <scope>NUCLEOTIDE SEQUENCE</scope>
</reference>
<dbReference type="GO" id="GO:0004930">
    <property type="term" value="F:G protein-coupled receptor activity"/>
    <property type="evidence" value="ECO:0007669"/>
    <property type="project" value="InterPro"/>
</dbReference>
<keyword evidence="2" id="KW-0812">Transmembrane</keyword>
<dbReference type="Gene3D" id="3.40.50.2300">
    <property type="match status" value="4"/>
</dbReference>
<keyword evidence="6" id="KW-0325">Glycoprotein</keyword>
<proteinExistence type="predicted"/>
<feature type="domain" description="Solute-binding protein family 3/N-terminal" evidence="7">
    <location>
        <begin position="4"/>
        <end position="209"/>
    </location>
</feature>
<sequence length="1011" mass="101314">MMLTLSMLAAAFAGCLGGDDDDEWELTIAPDVNAVFVESGWDPIIPNLNAGEMCDAIISAMTKTDERDLVVDFTRAYYTSSQGVIGGSGSASISEVSALNAAGTIIGVQSGTTSDIYANANLASATITAYEDFPSVIAALNNGDVHYAMGDAPVLSLEGTLMVTFSDENFGLAVREDSGELLAALDVAIGAIVASGEYDAIYGAWFDGAVTLADDSTADTATAYPAASEGSTLAAVLESGDLKLCTDPFYPPFENYDADGNVEGFDADVANAIADEIAAHYMGTDNPMFEVTVVNIKIGLLNPISGPISQFAPPFTFAGNEAISDLNANDGYSFELIELDTGCDGTVAATSAQTLVDSGVVGVAGAACSGASIGANAVLSAAGIPMISYASTSPALTDSTAHPDFFRIVPSDALQGQAMNDMVAGSGATNPALIHMVNAYGAGLADSFATNWGGEEFLCTKVGYDEVATSDYSSIVQGVIDAGCDSMVLASYSSDGAMIVETAAVLGAGIPIFGADGMAGENSLDDYTDSAAANGLQVTKPAAASGAGTFGDRCAASDACSGGIYQSEAYDAVMMIGAAAMMEDGANMASHIDMVGQGYAGASGSHTFLDNGDVGGSGYDVCTYSHVPTYGDYFNCDMMWTVAGGLAAAPFMGVTVKIGYLNDATGPIAAYAAGFVASAMIAQSIANTIAYNQGVQFEIVFADSGCDGTMGGTAAQTLVDAGVIGVVGAACSGASIGANAVLAAAGIPQISYASTSPALTDSVAYPDFFRVVPSDALQGQALNAVVGAAGESSVALISMTNAYGAGLADSFTEAWGGSEFLCTSAGYADGTTDFTGIVQGVIDAGCTSVVLVSYAADGGQIIDELAGAGWTGQIYGGDGVAEEGLATEASSSVDGIIALKPASATMGTVGYVFAALCGASADCASGIYTAESFDAVTIMAFAAFTQMANPGITMAQAIAGTGQGWNGASGSISFLGNGDVPGAGYCVGLFSGDDAGAVSYDCTHHWDPANG</sequence>
<dbReference type="GO" id="GO:0016020">
    <property type="term" value="C:membrane"/>
    <property type="evidence" value="ECO:0007669"/>
    <property type="project" value="UniProtKB-SubCell"/>
</dbReference>
<evidence type="ECO:0000259" key="7">
    <source>
        <dbReference type="SMART" id="SM00062"/>
    </source>
</evidence>
<organism evidence="8">
    <name type="scientific">marine metagenome</name>
    <dbReference type="NCBI Taxonomy" id="408172"/>
    <lineage>
        <taxon>unclassified sequences</taxon>
        <taxon>metagenomes</taxon>
        <taxon>ecological metagenomes</taxon>
    </lineage>
</organism>
<dbReference type="PRINTS" id="PR00248">
    <property type="entry name" value="GPCRMGR"/>
</dbReference>
<evidence type="ECO:0000313" key="8">
    <source>
        <dbReference type="EMBL" id="SVA12931.1"/>
    </source>
</evidence>
<dbReference type="PANTHER" id="PTHR30483">
    <property type="entry name" value="LEUCINE-SPECIFIC-BINDING PROTEIN"/>
    <property type="match status" value="1"/>
</dbReference>
<dbReference type="InterPro" id="IPR000337">
    <property type="entry name" value="GPCR_3"/>
</dbReference>
<evidence type="ECO:0000256" key="4">
    <source>
        <dbReference type="ARBA" id="ARBA00023136"/>
    </source>
</evidence>
<keyword evidence="5" id="KW-0675">Receptor</keyword>
<feature type="non-terminal residue" evidence="8">
    <location>
        <position position="1011"/>
    </location>
</feature>
<protein>
    <recommendedName>
        <fullName evidence="7">Solute-binding protein family 3/N-terminal domain-containing protein</fullName>
    </recommendedName>
</protein>
<dbReference type="Pfam" id="PF00497">
    <property type="entry name" value="SBP_bac_3"/>
    <property type="match status" value="2"/>
</dbReference>
<dbReference type="Pfam" id="PF01094">
    <property type="entry name" value="ANF_receptor"/>
    <property type="match status" value="2"/>
</dbReference>
<accession>A0A381TBM6</accession>
<name>A0A381TBM6_9ZZZZ</name>
<dbReference type="PANTHER" id="PTHR30483:SF6">
    <property type="entry name" value="PERIPLASMIC BINDING PROTEIN OF ABC TRANSPORTER FOR NATURAL AMINO ACIDS"/>
    <property type="match status" value="1"/>
</dbReference>
<evidence type="ECO:0000256" key="5">
    <source>
        <dbReference type="ARBA" id="ARBA00023170"/>
    </source>
</evidence>
<dbReference type="InterPro" id="IPR001828">
    <property type="entry name" value="ANF_lig-bd_rcpt"/>
</dbReference>
<dbReference type="SUPFAM" id="SSF53850">
    <property type="entry name" value="Periplasmic binding protein-like II"/>
    <property type="match status" value="2"/>
</dbReference>
<keyword evidence="3" id="KW-1133">Transmembrane helix</keyword>
<evidence type="ECO:0000256" key="1">
    <source>
        <dbReference type="ARBA" id="ARBA00004141"/>
    </source>
</evidence>
<dbReference type="Gene3D" id="3.40.190.10">
    <property type="entry name" value="Periplasmic binding protein-like II"/>
    <property type="match status" value="3"/>
</dbReference>
<dbReference type="SUPFAM" id="SSF53822">
    <property type="entry name" value="Periplasmic binding protein-like I"/>
    <property type="match status" value="2"/>
</dbReference>
<comment type="subcellular location">
    <subcellularLocation>
        <location evidence="1">Membrane</location>
        <topology evidence="1">Multi-pass membrane protein</topology>
    </subcellularLocation>
</comment>
<dbReference type="InterPro" id="IPR028082">
    <property type="entry name" value="Peripla_BP_I"/>
</dbReference>
<dbReference type="InterPro" id="IPR051010">
    <property type="entry name" value="BCAA_transport"/>
</dbReference>
<gene>
    <name evidence="8" type="ORF">METZ01_LOCUS65785</name>
</gene>
<dbReference type="SMART" id="SM00062">
    <property type="entry name" value="PBPb"/>
    <property type="match status" value="1"/>
</dbReference>